<dbReference type="EMBL" id="FUYQ01000004">
    <property type="protein sequence ID" value="SKB36342.1"/>
    <property type="molecule type" value="Genomic_DNA"/>
</dbReference>
<keyword evidence="2" id="KW-1185">Reference proteome</keyword>
<evidence type="ECO:0000313" key="1">
    <source>
        <dbReference type="EMBL" id="SKB36342.1"/>
    </source>
</evidence>
<accession>A0A1T5AMX3</accession>
<reference evidence="2" key="1">
    <citation type="submission" date="2017-02" db="EMBL/GenBank/DDBJ databases">
        <authorList>
            <person name="Varghese N."/>
            <person name="Submissions S."/>
        </authorList>
    </citation>
    <scope>NUCLEOTIDE SEQUENCE [LARGE SCALE GENOMIC DNA]</scope>
    <source>
        <strain evidence="2">DSM 24967</strain>
    </source>
</reference>
<name>A0A1T5AMX3_9BACT</name>
<evidence type="ECO:0008006" key="3">
    <source>
        <dbReference type="Google" id="ProtNLM"/>
    </source>
</evidence>
<organism evidence="1 2">
    <name type="scientific">Parabacteroides chartae</name>
    <dbReference type="NCBI Taxonomy" id="1037355"/>
    <lineage>
        <taxon>Bacteria</taxon>
        <taxon>Pseudomonadati</taxon>
        <taxon>Bacteroidota</taxon>
        <taxon>Bacteroidia</taxon>
        <taxon>Bacteroidales</taxon>
        <taxon>Tannerellaceae</taxon>
        <taxon>Parabacteroides</taxon>
    </lineage>
</organism>
<evidence type="ECO:0000313" key="2">
    <source>
        <dbReference type="Proteomes" id="UP000190852"/>
    </source>
</evidence>
<dbReference type="Pfam" id="PF14053">
    <property type="entry name" value="DUF4248"/>
    <property type="match status" value="1"/>
</dbReference>
<dbReference type="InterPro" id="IPR025342">
    <property type="entry name" value="DUF4248"/>
</dbReference>
<dbReference type="AlphaFoldDB" id="A0A1T5AMX3"/>
<protein>
    <recommendedName>
        <fullName evidence="3">DUF4248 domain-containing protein</fullName>
    </recommendedName>
</protein>
<proteinExistence type="predicted"/>
<gene>
    <name evidence="1" type="ORF">SAMN05660349_00760</name>
</gene>
<dbReference type="Proteomes" id="UP000190852">
    <property type="component" value="Unassembled WGS sequence"/>
</dbReference>
<dbReference type="RefSeq" id="WP_079682463.1">
    <property type="nucleotide sequence ID" value="NZ_FUYQ01000004.1"/>
</dbReference>
<sequence length="73" mass="8610">MKQEDKAILYSFKQLSMRYSPDLQPDSASKQLMRWVMYHPDLKQKLENAGWHKGARRLTPLMVELIYDSLGEP</sequence>